<evidence type="ECO:0000313" key="5">
    <source>
        <dbReference type="Proteomes" id="UP000465062"/>
    </source>
</evidence>
<keyword evidence="1" id="KW-0238">DNA-binding</keyword>
<dbReference type="GO" id="GO:0003677">
    <property type="term" value="F:DNA binding"/>
    <property type="evidence" value="ECO:0007669"/>
    <property type="project" value="UniProtKB-KW"/>
</dbReference>
<dbReference type="KEGG" id="bvq:FHE72_05615"/>
<sequence length="119" mass="14171">MDYSIGQVAKMNNMTISQLHYYDRQGLLPFIKRTENGDRTFDEGSLKFLEMILCLKNTGMPIKKIKEFVEWTMEGDQTLPARLDMMLDQEQNVQQQIRDMQANLEKIQMKIKRYENEMK</sequence>
<dbReference type="SUPFAM" id="SSF46955">
    <property type="entry name" value="Putative DNA-binding domain"/>
    <property type="match status" value="1"/>
</dbReference>
<dbReference type="RefSeq" id="WP_159361524.1">
    <property type="nucleotide sequence ID" value="NZ_CP047394.1"/>
</dbReference>
<dbReference type="EMBL" id="CP047394">
    <property type="protein sequence ID" value="QHE60579.1"/>
    <property type="molecule type" value="Genomic_DNA"/>
</dbReference>
<organism evidence="4 5">
    <name type="scientific">Rossellomorea vietnamensis</name>
    <dbReference type="NCBI Taxonomy" id="218284"/>
    <lineage>
        <taxon>Bacteria</taxon>
        <taxon>Bacillati</taxon>
        <taxon>Bacillota</taxon>
        <taxon>Bacilli</taxon>
        <taxon>Bacillales</taxon>
        <taxon>Bacillaceae</taxon>
        <taxon>Rossellomorea</taxon>
    </lineage>
</organism>
<dbReference type="InterPro" id="IPR047057">
    <property type="entry name" value="MerR_fam"/>
</dbReference>
<dbReference type="InterPro" id="IPR000551">
    <property type="entry name" value="MerR-type_HTH_dom"/>
</dbReference>
<evidence type="ECO:0000256" key="1">
    <source>
        <dbReference type="ARBA" id="ARBA00023125"/>
    </source>
</evidence>
<dbReference type="GO" id="GO:0003700">
    <property type="term" value="F:DNA-binding transcription factor activity"/>
    <property type="evidence" value="ECO:0007669"/>
    <property type="project" value="InterPro"/>
</dbReference>
<dbReference type="SMART" id="SM00422">
    <property type="entry name" value="HTH_MERR"/>
    <property type="match status" value="1"/>
</dbReference>
<reference evidence="4 5" key="1">
    <citation type="submission" date="2019-06" db="EMBL/GenBank/DDBJ databases">
        <title>An operon consisting of a P-type ATPase gene and a transcriptional regular gene given the different cadmium resistance in Bacillus vietamensis 151-6 and Bacillus marisflavi 151-25.</title>
        <authorList>
            <person name="Yu X."/>
        </authorList>
    </citation>
    <scope>NUCLEOTIDE SEQUENCE [LARGE SCALE GENOMIC DNA]</scope>
    <source>
        <strain evidence="4 5">151-6</strain>
    </source>
</reference>
<evidence type="ECO:0000313" key="4">
    <source>
        <dbReference type="EMBL" id="QHE60579.1"/>
    </source>
</evidence>
<feature type="domain" description="HTH merR-type" evidence="3">
    <location>
        <begin position="1"/>
        <end position="71"/>
    </location>
</feature>
<dbReference type="PANTHER" id="PTHR30204">
    <property type="entry name" value="REDOX-CYCLING DRUG-SENSING TRANSCRIPTIONAL ACTIVATOR SOXR"/>
    <property type="match status" value="1"/>
</dbReference>
<feature type="coiled-coil region" evidence="2">
    <location>
        <begin position="83"/>
        <end position="117"/>
    </location>
</feature>
<dbReference type="PROSITE" id="PS50937">
    <property type="entry name" value="HTH_MERR_2"/>
    <property type="match status" value="1"/>
</dbReference>
<proteinExistence type="predicted"/>
<dbReference type="InterPro" id="IPR009061">
    <property type="entry name" value="DNA-bd_dom_put_sf"/>
</dbReference>
<name>A0A6I6ULV1_9BACI</name>
<accession>A0A6I6ULV1</accession>
<gene>
    <name evidence="4" type="ORF">FHE72_05615</name>
</gene>
<dbReference type="CDD" id="cd01109">
    <property type="entry name" value="HTH_YyaN"/>
    <property type="match status" value="1"/>
</dbReference>
<dbReference type="Pfam" id="PF13411">
    <property type="entry name" value="MerR_1"/>
    <property type="match status" value="1"/>
</dbReference>
<protein>
    <submittedName>
        <fullName evidence="4">MerR family transcriptional regulator</fullName>
    </submittedName>
</protein>
<evidence type="ECO:0000256" key="2">
    <source>
        <dbReference type="SAM" id="Coils"/>
    </source>
</evidence>
<dbReference type="PANTHER" id="PTHR30204:SF82">
    <property type="entry name" value="TRANSCRIPTIONAL REGULATOR, MERR FAMILY"/>
    <property type="match status" value="1"/>
</dbReference>
<dbReference type="Proteomes" id="UP000465062">
    <property type="component" value="Chromosome"/>
</dbReference>
<dbReference type="Gene3D" id="1.10.1660.10">
    <property type="match status" value="1"/>
</dbReference>
<evidence type="ECO:0000259" key="3">
    <source>
        <dbReference type="PROSITE" id="PS50937"/>
    </source>
</evidence>
<keyword evidence="2" id="KW-0175">Coiled coil</keyword>
<dbReference type="AlphaFoldDB" id="A0A6I6ULV1"/>